<feature type="signal peptide" evidence="1">
    <location>
        <begin position="1"/>
        <end position="20"/>
    </location>
</feature>
<keyword evidence="4" id="KW-1185">Reference proteome</keyword>
<feature type="chain" id="PRO_5018101142" description="Ground-like domain-containing protein" evidence="1">
    <location>
        <begin position="21"/>
        <end position="252"/>
    </location>
</feature>
<feature type="domain" description="Ground-like" evidence="2">
    <location>
        <begin position="178"/>
        <end position="248"/>
    </location>
</feature>
<reference evidence="3 4" key="1">
    <citation type="submission" date="2018-08" db="EMBL/GenBank/DDBJ databases">
        <authorList>
            <person name="Laetsch R D."/>
            <person name="Stevens L."/>
            <person name="Kumar S."/>
            <person name="Blaxter L. M."/>
        </authorList>
    </citation>
    <scope>NUCLEOTIDE SEQUENCE [LARGE SCALE GENOMIC DNA]</scope>
</reference>
<sequence length="252" mass="28305">MKRIVILLEYILLLPPYGAASDCCFLFKLLDLYCEAICNNFGSNIFDFQPPTPLLFYANNHLPPPPPPVASQINPLPQPISPAYATLPQTFGNYDAYRSPQQPHVPSIPQYATTRKHQTSTVRIQSYKKKQSNFSGKKARNVKDEEVADLLDAIEEFHNRTLQVDETTKSIPFIVTDDSKCTNGKLKIIMLENIGEELDSSKKMIQLAAEEEFGGNFNIICSKNEVSFVINAELFCQATKGDVSCYAYKLVL</sequence>
<dbReference type="Pfam" id="PF04155">
    <property type="entry name" value="Ground-like"/>
    <property type="match status" value="1"/>
</dbReference>
<accession>A0A3P6U2J8</accession>
<proteinExistence type="predicted"/>
<evidence type="ECO:0000256" key="1">
    <source>
        <dbReference type="SAM" id="SignalP"/>
    </source>
</evidence>
<dbReference type="AlphaFoldDB" id="A0A3P6U2J8"/>
<dbReference type="OrthoDB" id="5812274at2759"/>
<organism evidence="3 4">
    <name type="scientific">Litomosoides sigmodontis</name>
    <name type="common">Filarial nematode worm</name>
    <dbReference type="NCBI Taxonomy" id="42156"/>
    <lineage>
        <taxon>Eukaryota</taxon>
        <taxon>Metazoa</taxon>
        <taxon>Ecdysozoa</taxon>
        <taxon>Nematoda</taxon>
        <taxon>Chromadorea</taxon>
        <taxon>Rhabditida</taxon>
        <taxon>Spirurina</taxon>
        <taxon>Spiruromorpha</taxon>
        <taxon>Filarioidea</taxon>
        <taxon>Onchocercidae</taxon>
        <taxon>Litomosoides</taxon>
    </lineage>
</organism>
<evidence type="ECO:0000313" key="3">
    <source>
        <dbReference type="EMBL" id="VDK89133.1"/>
    </source>
</evidence>
<dbReference type="Proteomes" id="UP000277928">
    <property type="component" value="Unassembled WGS sequence"/>
</dbReference>
<evidence type="ECO:0000313" key="4">
    <source>
        <dbReference type="Proteomes" id="UP000277928"/>
    </source>
</evidence>
<gene>
    <name evidence="3" type="ORF">NLS_LOCUS8994</name>
</gene>
<dbReference type="EMBL" id="UYRX01001306">
    <property type="protein sequence ID" value="VDK89133.1"/>
    <property type="molecule type" value="Genomic_DNA"/>
</dbReference>
<name>A0A3P6U2J8_LITSI</name>
<keyword evidence="1" id="KW-0732">Signal</keyword>
<dbReference type="InterPro" id="IPR007284">
    <property type="entry name" value="Ground-like_dom"/>
</dbReference>
<protein>
    <recommendedName>
        <fullName evidence="2">Ground-like domain-containing protein</fullName>
    </recommendedName>
</protein>
<dbReference type="STRING" id="42156.A0A3P6U2J8"/>
<dbReference type="OMA" id="NIFCRVE"/>
<evidence type="ECO:0000259" key="2">
    <source>
        <dbReference type="Pfam" id="PF04155"/>
    </source>
</evidence>